<dbReference type="GO" id="GO:0003677">
    <property type="term" value="F:DNA binding"/>
    <property type="evidence" value="ECO:0007669"/>
    <property type="project" value="UniProtKB-KW"/>
</dbReference>
<dbReference type="SMART" id="SM00066">
    <property type="entry name" value="GAL4"/>
    <property type="match status" value="1"/>
</dbReference>
<feature type="domain" description="Zn(2)-C6 fungal-type" evidence="8">
    <location>
        <begin position="10"/>
        <end position="39"/>
    </location>
</feature>
<dbReference type="Gene3D" id="4.10.240.10">
    <property type="entry name" value="Zn(2)-C6 fungal-type DNA-binding domain"/>
    <property type="match status" value="1"/>
</dbReference>
<name>A0A2U3DPX0_PURLI</name>
<dbReference type="CDD" id="cd00067">
    <property type="entry name" value="GAL4"/>
    <property type="match status" value="1"/>
</dbReference>
<organism evidence="9 10">
    <name type="scientific">Purpureocillium lilacinum</name>
    <name type="common">Paecilomyces lilacinus</name>
    <dbReference type="NCBI Taxonomy" id="33203"/>
    <lineage>
        <taxon>Eukaryota</taxon>
        <taxon>Fungi</taxon>
        <taxon>Dikarya</taxon>
        <taxon>Ascomycota</taxon>
        <taxon>Pezizomycotina</taxon>
        <taxon>Sordariomycetes</taxon>
        <taxon>Hypocreomycetidae</taxon>
        <taxon>Hypocreales</taxon>
        <taxon>Ophiocordycipitaceae</taxon>
        <taxon>Purpureocillium</taxon>
    </lineage>
</organism>
<comment type="caution">
    <text evidence="9">The sequence shown here is derived from an EMBL/GenBank/DDBJ whole genome shotgun (WGS) entry which is preliminary data.</text>
</comment>
<keyword evidence="7" id="KW-0539">Nucleus</keyword>
<proteinExistence type="predicted"/>
<dbReference type="PROSITE" id="PS50048">
    <property type="entry name" value="ZN2_CY6_FUNGAL_2"/>
    <property type="match status" value="1"/>
</dbReference>
<dbReference type="SUPFAM" id="SSF57701">
    <property type="entry name" value="Zn2/Cys6 DNA-binding domain"/>
    <property type="match status" value="1"/>
</dbReference>
<dbReference type="PANTHER" id="PTHR31313:SF4">
    <property type="entry name" value="CONIDIAL DEVELOPMENT PROTEIN FLUFFY"/>
    <property type="match status" value="1"/>
</dbReference>
<dbReference type="PANTHER" id="PTHR31313">
    <property type="entry name" value="TY1 ENHANCER ACTIVATOR"/>
    <property type="match status" value="1"/>
</dbReference>
<evidence type="ECO:0000259" key="8">
    <source>
        <dbReference type="PROSITE" id="PS50048"/>
    </source>
</evidence>
<keyword evidence="4" id="KW-0805">Transcription regulation</keyword>
<evidence type="ECO:0000256" key="6">
    <source>
        <dbReference type="ARBA" id="ARBA00023163"/>
    </source>
</evidence>
<evidence type="ECO:0000256" key="2">
    <source>
        <dbReference type="ARBA" id="ARBA00022723"/>
    </source>
</evidence>
<dbReference type="GO" id="GO:0005634">
    <property type="term" value="C:nucleus"/>
    <property type="evidence" value="ECO:0007669"/>
    <property type="project" value="UniProtKB-SubCell"/>
</dbReference>
<evidence type="ECO:0000256" key="7">
    <source>
        <dbReference type="ARBA" id="ARBA00023242"/>
    </source>
</evidence>
<keyword evidence="5" id="KW-0238">DNA-binding</keyword>
<sequence>MARRIQVRHACQPCRQKRAKCDGRKPCFRCQNDGRDCLYDKPRRESNLTLLAEIKRLKEQNAEKDKLLRVLTISHDVESCKAVVQKLKDGNRSRQDVLQAMNNQDSSNHRFRNRIRRKTPGIGPSDLAIGPEICQHCFSRLRTWNLPQFYPSDLSRPVEATAALLRDGLPAPAFLLPPPASGDTAQSQTDEWTQTGLRRAYVRQLLDILSTWDSLPGCIVCKAPFLEAYDTGSDQFCSTALVNAMLALATRVVVEPAEDETGLSLAGRPGSKQFSNSAEALLGNAKLASHLPDIQALGILSIYKISCGHETEAQMFAKLFVSRISDLYSRPSSAGKEDEVYNTVLTTTYCGGVSLGRMLRLISEHLFNLSSPTAAEEDNTFLDKPLCGTTRVTKANLGPIWGTDTHSSQLSGILLLGEKIFQLTEWVYKVLADLDPCQGNVAENDVLVAYTKCLTWYDDFFLLLKSDGSNTPSTLFIHMYYQFCLLLLFRPLVDVVPNDSLVQPQEICAQSAQAILSLAQCYDNLFTLRRVSGFIPYFVFASGQFNLFMHNHGIHKDSAHVGIAGSRTPHISPYPQEKETISRQYDSYGVSSHTNWVVGVTQARQLLEKMNSDYLALVMEKGMTGEEFYKGAVI</sequence>
<evidence type="ECO:0000256" key="3">
    <source>
        <dbReference type="ARBA" id="ARBA00022833"/>
    </source>
</evidence>
<evidence type="ECO:0000313" key="9">
    <source>
        <dbReference type="EMBL" id="PWI64307.1"/>
    </source>
</evidence>
<dbReference type="Pfam" id="PF00172">
    <property type="entry name" value="Zn_clus"/>
    <property type="match status" value="1"/>
</dbReference>
<dbReference type="CDD" id="cd12148">
    <property type="entry name" value="fungal_TF_MHR"/>
    <property type="match status" value="1"/>
</dbReference>
<dbReference type="InterPro" id="IPR036864">
    <property type="entry name" value="Zn2-C6_fun-type_DNA-bd_sf"/>
</dbReference>
<dbReference type="EMBL" id="LCWV01000072">
    <property type="protein sequence ID" value="PWI64307.1"/>
    <property type="molecule type" value="Genomic_DNA"/>
</dbReference>
<comment type="subcellular location">
    <subcellularLocation>
        <location evidence="1">Nucleus</location>
    </subcellularLocation>
</comment>
<evidence type="ECO:0000256" key="5">
    <source>
        <dbReference type="ARBA" id="ARBA00023125"/>
    </source>
</evidence>
<dbReference type="AlphaFoldDB" id="A0A2U3DPX0"/>
<dbReference type="GO" id="GO:0008270">
    <property type="term" value="F:zinc ion binding"/>
    <property type="evidence" value="ECO:0007669"/>
    <property type="project" value="InterPro"/>
</dbReference>
<evidence type="ECO:0000313" key="10">
    <source>
        <dbReference type="Proteomes" id="UP000245956"/>
    </source>
</evidence>
<accession>A0A2U3DPX0</accession>
<reference evidence="9 10" key="1">
    <citation type="journal article" date="2016" name="Front. Microbiol.">
        <title>Genome and transcriptome sequences reveal the specific parasitism of the nematophagous Purpureocillium lilacinum 36-1.</title>
        <authorList>
            <person name="Xie J."/>
            <person name="Li S."/>
            <person name="Mo C."/>
            <person name="Xiao X."/>
            <person name="Peng D."/>
            <person name="Wang G."/>
            <person name="Xiao Y."/>
        </authorList>
    </citation>
    <scope>NUCLEOTIDE SEQUENCE [LARGE SCALE GENOMIC DNA]</scope>
    <source>
        <strain evidence="9 10">36-1</strain>
    </source>
</reference>
<evidence type="ECO:0000256" key="1">
    <source>
        <dbReference type="ARBA" id="ARBA00004123"/>
    </source>
</evidence>
<evidence type="ECO:0000256" key="4">
    <source>
        <dbReference type="ARBA" id="ARBA00023015"/>
    </source>
</evidence>
<dbReference type="PROSITE" id="PS00463">
    <property type="entry name" value="ZN2_CY6_FUNGAL_1"/>
    <property type="match status" value="1"/>
</dbReference>
<protein>
    <recommendedName>
        <fullName evidence="8">Zn(2)-C6 fungal-type domain-containing protein</fullName>
    </recommendedName>
</protein>
<dbReference type="Proteomes" id="UP000245956">
    <property type="component" value="Unassembled WGS sequence"/>
</dbReference>
<gene>
    <name evidence="9" type="ORF">PCL_11278</name>
</gene>
<keyword evidence="3" id="KW-0862">Zinc</keyword>
<dbReference type="InterPro" id="IPR051615">
    <property type="entry name" value="Transcr_Regulatory_Elem"/>
</dbReference>
<keyword evidence="2" id="KW-0479">Metal-binding</keyword>
<dbReference type="GO" id="GO:0000981">
    <property type="term" value="F:DNA-binding transcription factor activity, RNA polymerase II-specific"/>
    <property type="evidence" value="ECO:0007669"/>
    <property type="project" value="InterPro"/>
</dbReference>
<keyword evidence="6" id="KW-0804">Transcription</keyword>
<dbReference type="InterPro" id="IPR001138">
    <property type="entry name" value="Zn2Cys6_DnaBD"/>
</dbReference>